<evidence type="ECO:0008006" key="3">
    <source>
        <dbReference type="Google" id="ProtNLM"/>
    </source>
</evidence>
<name>A0ABM5NGY9_STRCR</name>
<dbReference type="EMBL" id="CP004409">
    <property type="protein sequence ID" value="AGK70175.1"/>
    <property type="molecule type" value="Genomic_DNA"/>
</dbReference>
<proteinExistence type="predicted"/>
<protein>
    <recommendedName>
        <fullName evidence="3">Transposase DDE domain-containing protein</fullName>
    </recommendedName>
</protein>
<gene>
    <name evidence="1" type="ORF">I872_00170</name>
</gene>
<organism evidence="1 2">
    <name type="scientific">Streptococcus cristatus AS 1.3089</name>
    <dbReference type="NCBI Taxonomy" id="1302863"/>
    <lineage>
        <taxon>Bacteria</taxon>
        <taxon>Bacillati</taxon>
        <taxon>Bacillota</taxon>
        <taxon>Bacilli</taxon>
        <taxon>Lactobacillales</taxon>
        <taxon>Streptococcaceae</taxon>
        <taxon>Streptococcus</taxon>
    </lineage>
</organism>
<keyword evidence="2" id="KW-1185">Reference proteome</keyword>
<evidence type="ECO:0000313" key="1">
    <source>
        <dbReference type="EMBL" id="AGK70175.1"/>
    </source>
</evidence>
<dbReference type="Proteomes" id="UP000013306">
    <property type="component" value="Chromosome"/>
</dbReference>
<evidence type="ECO:0000313" key="2">
    <source>
        <dbReference type="Proteomes" id="UP000013306"/>
    </source>
</evidence>
<reference evidence="1 2" key="1">
    <citation type="journal article" date="2013" name="Genome Announc.">
        <title>Complete Genome Sequence of an Oral Commensal, Streptococcus oligofermentans Strain AS 1.3089.</title>
        <authorList>
            <person name="Tong H."/>
            <person name="Shang N."/>
            <person name="Liu L."/>
            <person name="Wang X."/>
            <person name="Cai J."/>
            <person name="Dong X."/>
        </authorList>
    </citation>
    <scope>NUCLEOTIDE SEQUENCE [LARGE SCALE GENOMIC DNA]</scope>
    <source>
        <strain evidence="1 2">AS 1.3089</strain>
    </source>
</reference>
<dbReference type="RefSeq" id="WP_015604188.1">
    <property type="nucleotide sequence ID" value="NC_021175.1"/>
</dbReference>
<sequence length="68" mass="8141">MIIESYTKEELFSKYKHRKYCYYPAKKEKSNFSAIFFDWPTVDRLSGFSMRGLKKQGTLEGAFKQLSW</sequence>
<accession>A0ABM5NGY9</accession>